<proteinExistence type="inferred from homology"/>
<evidence type="ECO:0000256" key="3">
    <source>
        <dbReference type="ARBA" id="ARBA00022960"/>
    </source>
</evidence>
<evidence type="ECO:0000256" key="5">
    <source>
        <dbReference type="ARBA" id="ARBA00023235"/>
    </source>
</evidence>
<dbReference type="Pfam" id="PF01177">
    <property type="entry name" value="Asp_Glu_race"/>
    <property type="match status" value="1"/>
</dbReference>
<keyword evidence="3" id="KW-0133">Cell shape</keyword>
<dbReference type="GO" id="GO:0071555">
    <property type="term" value="P:cell wall organization"/>
    <property type="evidence" value="ECO:0007669"/>
    <property type="project" value="UniProtKB-KW"/>
</dbReference>
<dbReference type="PANTHER" id="PTHR21198">
    <property type="entry name" value="GLUTAMATE RACEMASE"/>
    <property type="match status" value="1"/>
</dbReference>
<evidence type="ECO:0000256" key="4">
    <source>
        <dbReference type="ARBA" id="ARBA00022984"/>
    </source>
</evidence>
<accession>A0A1W1D216</accession>
<dbReference type="PROSITE" id="PS00924">
    <property type="entry name" value="ASP_GLU_RACEMASE_2"/>
    <property type="match status" value="1"/>
</dbReference>
<dbReference type="InterPro" id="IPR033134">
    <property type="entry name" value="Asp/Glu_racemase_AS_2"/>
</dbReference>
<evidence type="ECO:0000256" key="6">
    <source>
        <dbReference type="ARBA" id="ARBA00023316"/>
    </source>
</evidence>
<name>A0A1W1D216_9ZZZZ</name>
<comment type="catalytic activity">
    <reaction evidence="1">
        <text>L-glutamate = D-glutamate</text>
        <dbReference type="Rhea" id="RHEA:12813"/>
        <dbReference type="ChEBI" id="CHEBI:29985"/>
        <dbReference type="ChEBI" id="CHEBI:29986"/>
        <dbReference type="EC" id="5.1.1.3"/>
    </reaction>
</comment>
<keyword evidence="4" id="KW-0573">Peptidoglycan synthesis</keyword>
<dbReference type="Gene3D" id="3.40.50.1860">
    <property type="match status" value="2"/>
</dbReference>
<evidence type="ECO:0000256" key="2">
    <source>
        <dbReference type="ARBA" id="ARBA00013090"/>
    </source>
</evidence>
<gene>
    <name evidence="7" type="ORF">MNB_SM-3-572</name>
</gene>
<keyword evidence="5 7" id="KW-0413">Isomerase</keyword>
<protein>
    <recommendedName>
        <fullName evidence="2">glutamate racemase</fullName>
        <ecNumber evidence="2">5.1.1.3</ecNumber>
    </recommendedName>
</protein>
<dbReference type="EMBL" id="FPHP01000002">
    <property type="protein sequence ID" value="SFV74681.1"/>
    <property type="molecule type" value="Genomic_DNA"/>
</dbReference>
<dbReference type="PANTHER" id="PTHR21198:SF2">
    <property type="entry name" value="GLUTAMATE RACEMASE"/>
    <property type="match status" value="1"/>
</dbReference>
<dbReference type="SUPFAM" id="SSF53681">
    <property type="entry name" value="Aspartate/glutamate racemase"/>
    <property type="match status" value="2"/>
</dbReference>
<dbReference type="InterPro" id="IPR015942">
    <property type="entry name" value="Asp/Glu/hydantoin_racemase"/>
</dbReference>
<sequence>MKVGVFDSGIGGLTVVKSLLEHQLFEEIIYYGDTARVPYGSKDKNTIIRYSLEAVEFFKNFDLDLIIVACNTVSAYALDEMRENSSCPVVGVVEAGIIATANGIQEKEANILIIATKATIDSQAYLYGLQRVGFFHIEAKATGLFVPLVEEEIYDGPILTATFQHYFQDMKKPDGIILGCTHFPLIAPALQKYFGDDVVFIHSGDAIVEYLEKKFTFTQKFSKPSMKFFASENPEALRRVAKKWLGNEKSSHLVIK</sequence>
<reference evidence="7" key="1">
    <citation type="submission" date="2016-10" db="EMBL/GenBank/DDBJ databases">
        <authorList>
            <person name="de Groot N.N."/>
        </authorList>
    </citation>
    <scope>NUCLEOTIDE SEQUENCE</scope>
</reference>
<dbReference type="InterPro" id="IPR004391">
    <property type="entry name" value="Glu_race"/>
</dbReference>
<dbReference type="AlphaFoldDB" id="A0A1W1D216"/>
<dbReference type="EC" id="5.1.1.3" evidence="2"/>
<dbReference type="HAMAP" id="MF_00258">
    <property type="entry name" value="Glu_racemase"/>
    <property type="match status" value="1"/>
</dbReference>
<evidence type="ECO:0000313" key="7">
    <source>
        <dbReference type="EMBL" id="SFV74681.1"/>
    </source>
</evidence>
<keyword evidence="6" id="KW-0961">Cell wall biogenesis/degradation</keyword>
<dbReference type="GO" id="GO:0009252">
    <property type="term" value="P:peptidoglycan biosynthetic process"/>
    <property type="evidence" value="ECO:0007669"/>
    <property type="project" value="UniProtKB-KW"/>
</dbReference>
<dbReference type="GO" id="GO:0008881">
    <property type="term" value="F:glutamate racemase activity"/>
    <property type="evidence" value="ECO:0007669"/>
    <property type="project" value="UniProtKB-EC"/>
</dbReference>
<organism evidence="7">
    <name type="scientific">hydrothermal vent metagenome</name>
    <dbReference type="NCBI Taxonomy" id="652676"/>
    <lineage>
        <taxon>unclassified sequences</taxon>
        <taxon>metagenomes</taxon>
        <taxon>ecological metagenomes</taxon>
    </lineage>
</organism>
<evidence type="ECO:0000256" key="1">
    <source>
        <dbReference type="ARBA" id="ARBA00001602"/>
    </source>
</evidence>
<dbReference type="GO" id="GO:0008360">
    <property type="term" value="P:regulation of cell shape"/>
    <property type="evidence" value="ECO:0007669"/>
    <property type="project" value="UniProtKB-KW"/>
</dbReference>
<dbReference type="NCBIfam" id="TIGR00067">
    <property type="entry name" value="glut_race"/>
    <property type="match status" value="1"/>
</dbReference>
<dbReference type="InterPro" id="IPR001920">
    <property type="entry name" value="Asp/Glu_race"/>
</dbReference>